<evidence type="ECO:0000313" key="1">
    <source>
        <dbReference type="EMBL" id="RRC98972.1"/>
    </source>
</evidence>
<name>A0A3P1SS09_9GAMM</name>
<keyword evidence="2" id="KW-1185">Reference proteome</keyword>
<dbReference type="InterPro" id="IPR021242">
    <property type="entry name" value="DUF2799"/>
</dbReference>
<proteinExistence type="predicted"/>
<sequence length="225" mass="26380">MWLRLSLYVPHCRYRWGRGTILRIIILLLSLGLAGCATLDREECQTADWQLIGFNDGVAGRSAERLEQHREACADYGISPLMDDYLDGHYRGAERYCTAENGYNRARAGQGYNSVCSGGLSYDFERGFELGQEAYRQLQQQEQVERQLSDQKSSQREDENRIAELEKKLVADKTKPEQRYQLLRDIESLRDQIYSRKPDIQRLKTEVEMERRYSRQLEQDLRQQL</sequence>
<dbReference type="AlphaFoldDB" id="A0A3P1SS09"/>
<accession>A0A3P1SS09</accession>
<dbReference type="OrthoDB" id="5917215at2"/>
<comment type="caution">
    <text evidence="1">The sequence shown here is derived from an EMBL/GenBank/DDBJ whole genome shotgun (WGS) entry which is preliminary data.</text>
</comment>
<dbReference type="Pfam" id="PF10973">
    <property type="entry name" value="DUF2799"/>
    <property type="match status" value="1"/>
</dbReference>
<evidence type="ECO:0000313" key="2">
    <source>
        <dbReference type="Proteomes" id="UP000267535"/>
    </source>
</evidence>
<organism evidence="1 2">
    <name type="scientific">Amphritea balenae</name>
    <dbReference type="NCBI Taxonomy" id="452629"/>
    <lineage>
        <taxon>Bacteria</taxon>
        <taxon>Pseudomonadati</taxon>
        <taxon>Pseudomonadota</taxon>
        <taxon>Gammaproteobacteria</taxon>
        <taxon>Oceanospirillales</taxon>
        <taxon>Oceanospirillaceae</taxon>
        <taxon>Amphritea</taxon>
    </lineage>
</organism>
<gene>
    <name evidence="1" type="ORF">EHS89_12410</name>
</gene>
<dbReference type="Proteomes" id="UP000267535">
    <property type="component" value="Unassembled WGS sequence"/>
</dbReference>
<reference evidence="1 2" key="1">
    <citation type="submission" date="2018-11" db="EMBL/GenBank/DDBJ databases">
        <title>The draft genome sequence of Amphritea balenae JAMM 1525T.</title>
        <authorList>
            <person name="Fang Z."/>
            <person name="Zhang Y."/>
            <person name="Han X."/>
        </authorList>
    </citation>
    <scope>NUCLEOTIDE SEQUENCE [LARGE SCALE GENOMIC DNA]</scope>
    <source>
        <strain evidence="1 2">JAMM 1525</strain>
    </source>
</reference>
<protein>
    <submittedName>
        <fullName evidence="1">DUF2799 domain-containing protein</fullName>
    </submittedName>
</protein>
<dbReference type="EMBL" id="RQXV01000006">
    <property type="protein sequence ID" value="RRC98972.1"/>
    <property type="molecule type" value="Genomic_DNA"/>
</dbReference>